<reference evidence="2 3" key="1">
    <citation type="submission" date="2024-07" db="EMBL/GenBank/DDBJ databases">
        <title>Draft Genome Sequence of Ferrimicrobium acidiphilum Strain YE2023, Isolated from a Pulp of Bioleach Reactor.</title>
        <authorList>
            <person name="Elkina Y.A."/>
            <person name="Bulaeva A.G."/>
            <person name="Beletsky A.V."/>
            <person name="Mardanov A.V."/>
        </authorList>
    </citation>
    <scope>NUCLEOTIDE SEQUENCE [LARGE SCALE GENOMIC DNA]</scope>
    <source>
        <strain evidence="2 3">YE2023</strain>
    </source>
</reference>
<feature type="signal peptide" evidence="1">
    <location>
        <begin position="1"/>
        <end position="21"/>
    </location>
</feature>
<dbReference type="EMBL" id="JBFSHR010000024">
    <property type="protein sequence ID" value="MEX6429750.1"/>
    <property type="molecule type" value="Genomic_DNA"/>
</dbReference>
<evidence type="ECO:0000256" key="1">
    <source>
        <dbReference type="SAM" id="SignalP"/>
    </source>
</evidence>
<name>A0ABV3Y2K4_9ACTN</name>
<proteinExistence type="predicted"/>
<protein>
    <submittedName>
        <fullName evidence="2">Uncharacterized protein</fullName>
    </submittedName>
</protein>
<organism evidence="2 3">
    <name type="scientific">Ferrimicrobium acidiphilum</name>
    <dbReference type="NCBI Taxonomy" id="121039"/>
    <lineage>
        <taxon>Bacteria</taxon>
        <taxon>Bacillati</taxon>
        <taxon>Actinomycetota</taxon>
        <taxon>Acidimicrobiia</taxon>
        <taxon>Acidimicrobiales</taxon>
        <taxon>Acidimicrobiaceae</taxon>
        <taxon>Ferrimicrobium</taxon>
    </lineage>
</organism>
<accession>A0ABV3Y2K4</accession>
<gene>
    <name evidence="2" type="ORF">AB6A68_07845</name>
</gene>
<feature type="chain" id="PRO_5046475725" evidence="1">
    <location>
        <begin position="22"/>
        <end position="147"/>
    </location>
</feature>
<keyword evidence="3" id="KW-1185">Reference proteome</keyword>
<evidence type="ECO:0000313" key="3">
    <source>
        <dbReference type="Proteomes" id="UP001560267"/>
    </source>
</evidence>
<sequence>MRIRQRLVVLLVFAPSGLLGACGSTEVPAKASHSVDTSAESPTQLAKLPHSFPVAVVPLPKGAPLVDVVNDSTTHHAQFQLTYAPRPALRASFMGNYVRTLRGLGFVLKQHSYADTPAALYSLEDAHWEVLVEGSSSTVGVSVVAFK</sequence>
<keyword evidence="1" id="KW-0732">Signal</keyword>
<dbReference type="RefSeq" id="WP_298341328.1">
    <property type="nucleotide sequence ID" value="NZ_JBFSHR010000024.1"/>
</dbReference>
<evidence type="ECO:0000313" key="2">
    <source>
        <dbReference type="EMBL" id="MEX6429750.1"/>
    </source>
</evidence>
<comment type="caution">
    <text evidence="2">The sequence shown here is derived from an EMBL/GenBank/DDBJ whole genome shotgun (WGS) entry which is preliminary data.</text>
</comment>
<dbReference type="PROSITE" id="PS51257">
    <property type="entry name" value="PROKAR_LIPOPROTEIN"/>
    <property type="match status" value="1"/>
</dbReference>
<dbReference type="Proteomes" id="UP001560267">
    <property type="component" value="Unassembled WGS sequence"/>
</dbReference>